<reference evidence="2 3" key="1">
    <citation type="submission" date="2021-06" db="EMBL/GenBank/DDBJ databases">
        <authorList>
            <person name="Palmer J.M."/>
        </authorList>
    </citation>
    <scope>NUCLEOTIDE SEQUENCE [LARGE SCALE GENOMIC DNA]</scope>
    <source>
        <strain evidence="2 3">CL_MEX2019</strain>
        <tissue evidence="2">Muscle</tissue>
    </source>
</reference>
<protein>
    <submittedName>
        <fullName evidence="2">Uncharacterized protein</fullName>
    </submittedName>
</protein>
<keyword evidence="3" id="KW-1185">Reference proteome</keyword>
<evidence type="ECO:0000313" key="2">
    <source>
        <dbReference type="EMBL" id="MED6266229.1"/>
    </source>
</evidence>
<comment type="caution">
    <text evidence="2">The sequence shown here is derived from an EMBL/GenBank/DDBJ whole genome shotgun (WGS) entry which is preliminary data.</text>
</comment>
<evidence type="ECO:0000313" key="3">
    <source>
        <dbReference type="Proteomes" id="UP001352852"/>
    </source>
</evidence>
<proteinExistence type="predicted"/>
<accession>A0ABU7CXC9</accession>
<dbReference type="EMBL" id="JAHUTJ010008199">
    <property type="protein sequence ID" value="MED6266229.1"/>
    <property type="molecule type" value="Genomic_DNA"/>
</dbReference>
<sequence length="80" mass="8623">MDVAFSGRQFGSLRQKPTTTTKKTTATLLDAVAHHIFNRKGAGPVLPRWANIGLVTLGPCWPLSRTTHDVGPSAGQRPET</sequence>
<feature type="region of interest" description="Disordered" evidence="1">
    <location>
        <begin position="1"/>
        <end position="21"/>
    </location>
</feature>
<evidence type="ECO:0000256" key="1">
    <source>
        <dbReference type="SAM" id="MobiDB-lite"/>
    </source>
</evidence>
<dbReference type="Proteomes" id="UP001352852">
    <property type="component" value="Unassembled WGS sequence"/>
</dbReference>
<name>A0ABU7CXC9_9TELE</name>
<organism evidence="2 3">
    <name type="scientific">Characodon lateralis</name>
    <dbReference type="NCBI Taxonomy" id="208331"/>
    <lineage>
        <taxon>Eukaryota</taxon>
        <taxon>Metazoa</taxon>
        <taxon>Chordata</taxon>
        <taxon>Craniata</taxon>
        <taxon>Vertebrata</taxon>
        <taxon>Euteleostomi</taxon>
        <taxon>Actinopterygii</taxon>
        <taxon>Neopterygii</taxon>
        <taxon>Teleostei</taxon>
        <taxon>Neoteleostei</taxon>
        <taxon>Acanthomorphata</taxon>
        <taxon>Ovalentaria</taxon>
        <taxon>Atherinomorphae</taxon>
        <taxon>Cyprinodontiformes</taxon>
        <taxon>Goodeidae</taxon>
        <taxon>Characodon</taxon>
    </lineage>
</organism>
<gene>
    <name evidence="2" type="ORF">CHARACLAT_000012</name>
</gene>